<keyword evidence="2" id="KW-0472">Membrane</keyword>
<keyword evidence="2" id="KW-0812">Transmembrane</keyword>
<dbReference type="AlphaFoldDB" id="A0A5E4MGE9"/>
<feature type="region of interest" description="Disordered" evidence="1">
    <location>
        <begin position="1"/>
        <end position="36"/>
    </location>
</feature>
<keyword evidence="2" id="KW-1133">Transmembrane helix</keyword>
<feature type="transmembrane region" description="Helical" evidence="2">
    <location>
        <begin position="76"/>
        <end position="98"/>
    </location>
</feature>
<evidence type="ECO:0000313" key="3">
    <source>
        <dbReference type="EMBL" id="VVC28897.1"/>
    </source>
</evidence>
<name>A0A5E4MGE9_9HEMI</name>
<proteinExistence type="predicted"/>
<evidence type="ECO:0000256" key="2">
    <source>
        <dbReference type="SAM" id="Phobius"/>
    </source>
</evidence>
<keyword evidence="4" id="KW-1185">Reference proteome</keyword>
<feature type="compositionally biased region" description="Basic and acidic residues" evidence="1">
    <location>
        <begin position="1"/>
        <end position="21"/>
    </location>
</feature>
<evidence type="ECO:0000256" key="1">
    <source>
        <dbReference type="SAM" id="MobiDB-lite"/>
    </source>
</evidence>
<gene>
    <name evidence="3" type="ORF">CINCED_3A012341</name>
</gene>
<accession>A0A5E4MGE9</accession>
<sequence length="184" mass="20618">MRRPDEPRDEQNRPVFRDPARTRILSPPRDNNANNISNVYRRGAYRRVRVILPGAAGRGSRAPITARSFGSTMARAAAAAAITAIIVNIVAGTGRHYYAPAGDRRDRMAYRRRSLFRRPGPLSRRGRSSLRGFSRRRAAGRLQKAFAHAAAPTRVYYAAGLGAGRRHLSRYRYGKRALAFWTSP</sequence>
<reference evidence="3 4" key="1">
    <citation type="submission" date="2019-08" db="EMBL/GenBank/DDBJ databases">
        <authorList>
            <person name="Alioto T."/>
            <person name="Alioto T."/>
            <person name="Gomez Garrido J."/>
        </authorList>
    </citation>
    <scope>NUCLEOTIDE SEQUENCE [LARGE SCALE GENOMIC DNA]</scope>
</reference>
<organism evidence="3 4">
    <name type="scientific">Cinara cedri</name>
    <dbReference type="NCBI Taxonomy" id="506608"/>
    <lineage>
        <taxon>Eukaryota</taxon>
        <taxon>Metazoa</taxon>
        <taxon>Ecdysozoa</taxon>
        <taxon>Arthropoda</taxon>
        <taxon>Hexapoda</taxon>
        <taxon>Insecta</taxon>
        <taxon>Pterygota</taxon>
        <taxon>Neoptera</taxon>
        <taxon>Paraneoptera</taxon>
        <taxon>Hemiptera</taxon>
        <taxon>Sternorrhyncha</taxon>
        <taxon>Aphidomorpha</taxon>
        <taxon>Aphidoidea</taxon>
        <taxon>Aphididae</taxon>
        <taxon>Lachninae</taxon>
        <taxon>Cinara</taxon>
    </lineage>
</organism>
<evidence type="ECO:0000313" key="4">
    <source>
        <dbReference type="Proteomes" id="UP000325440"/>
    </source>
</evidence>
<dbReference type="Proteomes" id="UP000325440">
    <property type="component" value="Unassembled WGS sequence"/>
</dbReference>
<dbReference type="EMBL" id="CABPRJ010000485">
    <property type="protein sequence ID" value="VVC28897.1"/>
    <property type="molecule type" value="Genomic_DNA"/>
</dbReference>
<protein>
    <submittedName>
        <fullName evidence="3">Uncharacterized protein</fullName>
    </submittedName>
</protein>